<organism evidence="3 4">
    <name type="scientific">Parthenolecanium corni</name>
    <dbReference type="NCBI Taxonomy" id="536013"/>
    <lineage>
        <taxon>Eukaryota</taxon>
        <taxon>Metazoa</taxon>
        <taxon>Ecdysozoa</taxon>
        <taxon>Arthropoda</taxon>
        <taxon>Hexapoda</taxon>
        <taxon>Insecta</taxon>
        <taxon>Pterygota</taxon>
        <taxon>Neoptera</taxon>
        <taxon>Paraneoptera</taxon>
        <taxon>Hemiptera</taxon>
        <taxon>Sternorrhyncha</taxon>
        <taxon>Coccoidea</taxon>
        <taxon>Coccidae</taxon>
        <taxon>Parthenolecanium</taxon>
    </lineage>
</organism>
<name>A0AAN9TPX3_9HEMI</name>
<dbReference type="SMART" id="SM00271">
    <property type="entry name" value="DnaJ"/>
    <property type="match status" value="1"/>
</dbReference>
<proteinExistence type="predicted"/>
<keyword evidence="4" id="KW-1185">Reference proteome</keyword>
<evidence type="ECO:0000313" key="3">
    <source>
        <dbReference type="EMBL" id="KAK7598301.1"/>
    </source>
</evidence>
<dbReference type="GO" id="GO:0005737">
    <property type="term" value="C:cytoplasm"/>
    <property type="evidence" value="ECO:0007669"/>
    <property type="project" value="TreeGrafter"/>
</dbReference>
<gene>
    <name evidence="3" type="ORF">V9T40_006536</name>
</gene>
<evidence type="ECO:0000259" key="2">
    <source>
        <dbReference type="PROSITE" id="PS50076"/>
    </source>
</evidence>
<accession>A0AAN9TPX3</accession>
<dbReference type="PANTHER" id="PTHR43096">
    <property type="entry name" value="DNAJ HOMOLOG 1, MITOCHONDRIAL-RELATED"/>
    <property type="match status" value="1"/>
</dbReference>
<protein>
    <recommendedName>
        <fullName evidence="2">J domain-containing protein</fullName>
    </recommendedName>
</protein>
<dbReference type="EMBL" id="JBBCAQ010000014">
    <property type="protein sequence ID" value="KAK7598301.1"/>
    <property type="molecule type" value="Genomic_DNA"/>
</dbReference>
<dbReference type="CDD" id="cd06257">
    <property type="entry name" value="DnaJ"/>
    <property type="match status" value="1"/>
</dbReference>
<feature type="domain" description="J" evidence="2">
    <location>
        <begin position="14"/>
        <end position="78"/>
    </location>
</feature>
<dbReference type="InterPro" id="IPR036869">
    <property type="entry name" value="J_dom_sf"/>
</dbReference>
<comment type="caution">
    <text evidence="3">The sequence shown here is derived from an EMBL/GenBank/DDBJ whole genome shotgun (WGS) entry which is preliminary data.</text>
</comment>
<evidence type="ECO:0000313" key="4">
    <source>
        <dbReference type="Proteomes" id="UP001367676"/>
    </source>
</evidence>
<dbReference type="PRINTS" id="PR00625">
    <property type="entry name" value="JDOMAIN"/>
</dbReference>
<dbReference type="AlphaFoldDB" id="A0AAN9TPX3"/>
<dbReference type="GO" id="GO:0051082">
    <property type="term" value="F:unfolded protein binding"/>
    <property type="evidence" value="ECO:0007669"/>
    <property type="project" value="TreeGrafter"/>
</dbReference>
<dbReference type="Gene3D" id="1.10.287.110">
    <property type="entry name" value="DnaJ domain"/>
    <property type="match status" value="1"/>
</dbReference>
<dbReference type="Proteomes" id="UP001367676">
    <property type="component" value="Unassembled WGS sequence"/>
</dbReference>
<dbReference type="InterPro" id="IPR001623">
    <property type="entry name" value="DnaJ_domain"/>
</dbReference>
<dbReference type="SUPFAM" id="SSF46565">
    <property type="entry name" value="Chaperone J-domain"/>
    <property type="match status" value="1"/>
</dbReference>
<dbReference type="PROSITE" id="PS50076">
    <property type="entry name" value="DNAJ_2"/>
    <property type="match status" value="1"/>
</dbReference>
<dbReference type="Pfam" id="PF00226">
    <property type="entry name" value="DnaJ"/>
    <property type="match status" value="1"/>
</dbReference>
<evidence type="ECO:0000256" key="1">
    <source>
        <dbReference type="ARBA" id="ARBA00023186"/>
    </source>
</evidence>
<sequence>MGRPIVGGVSETQDYYTILGLSENCSQDDVLRAYYRLSQMYKTGNTNDPDAQQKLQKIIEAYGILSNTETRRQYDYLRKFSGSYQPSINNYGYPTGVNLNGFVGDFPFQRQFGDGIGGNAYVWNSPNMGGSAYGWGPGNGVNGGFAWGGMGGGYGGAGGGGRGGGGGAAAAAGGGGAAAAGGGGGGGGAAAGGRGGATVINGGVAAGGGGGRGGGGGAAAGGGGGSYGENGGSGSYGWRNDGGAWAVGGGDNGGSVWTAGGSAGVGGNTVTTGAGAGGSGDSTYEYYTVNGCTVITRKNGDSVTTQTICD</sequence>
<keyword evidence="1" id="KW-0143">Chaperone</keyword>
<dbReference type="GO" id="GO:0042026">
    <property type="term" value="P:protein refolding"/>
    <property type="evidence" value="ECO:0007669"/>
    <property type="project" value="TreeGrafter"/>
</dbReference>
<dbReference type="PANTHER" id="PTHR43096:SF52">
    <property type="entry name" value="DNAJ HOMOLOG 1, MITOCHONDRIAL-RELATED"/>
    <property type="match status" value="1"/>
</dbReference>
<reference evidence="3 4" key="1">
    <citation type="submission" date="2024-03" db="EMBL/GenBank/DDBJ databases">
        <title>Adaptation during the transition from Ophiocordyceps entomopathogen to insect associate is accompanied by gene loss and intensified selection.</title>
        <authorList>
            <person name="Ward C.M."/>
            <person name="Onetto C.A."/>
            <person name="Borneman A.R."/>
        </authorList>
    </citation>
    <scope>NUCLEOTIDE SEQUENCE [LARGE SCALE GENOMIC DNA]</scope>
    <source>
        <strain evidence="3">AWRI1</strain>
        <tissue evidence="3">Single Adult Female</tissue>
    </source>
</reference>